<dbReference type="InParanoid" id="A0A3P8XXD1"/>
<dbReference type="InterPro" id="IPR002213">
    <property type="entry name" value="UDP_glucos_trans"/>
</dbReference>
<keyword evidence="2" id="KW-0328">Glycosyltransferase</keyword>
<dbReference type="AlphaFoldDB" id="A0A3P8XXD1"/>
<evidence type="ECO:0000313" key="6">
    <source>
        <dbReference type="Proteomes" id="UP000265140"/>
    </source>
</evidence>
<reference evidence="5" key="2">
    <citation type="submission" date="2020-02" db="EMBL/GenBank/DDBJ databases">
        <title>Esox lucius (northern pike) genome, fEsoLuc1, primary haplotype.</title>
        <authorList>
            <person name="Myers G."/>
            <person name="Karagic N."/>
            <person name="Meyer A."/>
            <person name="Pippel M."/>
            <person name="Reichard M."/>
            <person name="Winkler S."/>
            <person name="Tracey A."/>
            <person name="Sims Y."/>
            <person name="Howe K."/>
            <person name="Rhie A."/>
            <person name="Formenti G."/>
            <person name="Durbin R."/>
            <person name="Fedrigo O."/>
            <person name="Jarvis E.D."/>
        </authorList>
    </citation>
    <scope>NUCLEOTIDE SEQUENCE [LARGE SCALE GENOMIC DNA]</scope>
</reference>
<accession>A0A3P8XXD1</accession>
<dbReference type="OMA" id="ELFYCKP"/>
<dbReference type="SUPFAM" id="SSF53756">
    <property type="entry name" value="UDP-Glycosyltransferase/glycogen phosphorylase"/>
    <property type="match status" value="1"/>
</dbReference>
<dbReference type="GeneTree" id="ENSGT00940000165682"/>
<name>A0A3P8XXD1_ESOLU</name>
<reference evidence="5" key="4">
    <citation type="submission" date="2025-09" db="UniProtKB">
        <authorList>
            <consortium name="Ensembl"/>
        </authorList>
    </citation>
    <scope>IDENTIFICATION</scope>
</reference>
<keyword evidence="3" id="KW-0808">Transferase</keyword>
<sequence>MHSSPEHGGILLLGVCLLSSLLLFTTPSCHGGKVLIYPVDGSHWVNMKVQRQQASAQKFFKLTKEFFSMIEEVHLLALETLAHMFDDKELMKSLQEAEYDLVLTDPAIATGLLLARHLKLPVVLNARWITSGEGHFAIAPSPLSYIPSPVSGFTDKMTFVQRVQNVLFHSITMFQQKFLLEPGYNRFCTKYFKEGCDIISLIQEADIWLMRSDFVFEFPRPTMPNVV</sequence>
<comment type="similarity">
    <text evidence="1">Belongs to the UDP-glycosyltransferase family.</text>
</comment>
<dbReference type="STRING" id="8010.ENSELUP00000007999"/>
<dbReference type="PANTHER" id="PTHR48043">
    <property type="entry name" value="EG:EG0003.4 PROTEIN-RELATED"/>
    <property type="match status" value="1"/>
</dbReference>
<reference evidence="5" key="3">
    <citation type="submission" date="2025-08" db="UniProtKB">
        <authorList>
            <consortium name="Ensembl"/>
        </authorList>
    </citation>
    <scope>IDENTIFICATION</scope>
</reference>
<protein>
    <recommendedName>
        <fullName evidence="7">UDP glucuronosyltransferase 5 family, polypeptide D1</fullName>
    </recommendedName>
</protein>
<dbReference type="Proteomes" id="UP000265140">
    <property type="component" value="Chromosome 7"/>
</dbReference>
<reference evidence="6" key="1">
    <citation type="journal article" date="2014" name="PLoS ONE">
        <title>The genome and linkage map of the northern pike (Esox lucius): conserved synteny revealed between the salmonid sister group and the Neoteleostei.</title>
        <authorList>
            <person name="Rondeau E.B."/>
            <person name="Minkley D.R."/>
            <person name="Leong J.S."/>
            <person name="Messmer A.M."/>
            <person name="Jantzen J.R."/>
            <person name="von Schalburg K.R."/>
            <person name="Lemon C."/>
            <person name="Bird N.H."/>
            <person name="Koop B.F."/>
        </authorList>
    </citation>
    <scope>NUCLEOTIDE SEQUENCE</scope>
</reference>
<evidence type="ECO:0000256" key="3">
    <source>
        <dbReference type="ARBA" id="ARBA00022679"/>
    </source>
</evidence>
<dbReference type="Ensembl" id="ENSELUT00000006299.3">
    <property type="protein sequence ID" value="ENSELUP00000007999.3"/>
    <property type="gene ID" value="ENSELUG00000036557.1"/>
</dbReference>
<feature type="signal peptide" evidence="4">
    <location>
        <begin position="1"/>
        <end position="31"/>
    </location>
</feature>
<dbReference type="GO" id="GO:0008194">
    <property type="term" value="F:UDP-glycosyltransferase activity"/>
    <property type="evidence" value="ECO:0007669"/>
    <property type="project" value="InterPro"/>
</dbReference>
<dbReference type="InterPro" id="IPR050271">
    <property type="entry name" value="UDP-glycosyltransferase"/>
</dbReference>
<evidence type="ECO:0008006" key="7">
    <source>
        <dbReference type="Google" id="ProtNLM"/>
    </source>
</evidence>
<dbReference type="Bgee" id="ENSELUG00000008691">
    <property type="expression patterns" value="Expressed in liver and 2 other cell types or tissues"/>
</dbReference>
<evidence type="ECO:0000256" key="2">
    <source>
        <dbReference type="ARBA" id="ARBA00022676"/>
    </source>
</evidence>
<keyword evidence="4" id="KW-0732">Signal</keyword>
<evidence type="ECO:0000256" key="1">
    <source>
        <dbReference type="ARBA" id="ARBA00009995"/>
    </source>
</evidence>
<dbReference type="Pfam" id="PF00201">
    <property type="entry name" value="UDPGT"/>
    <property type="match status" value="1"/>
</dbReference>
<dbReference type="PANTHER" id="PTHR48043:SF63">
    <property type="entry name" value="UDP GLUCURONOSYLTRANSFERASE 5 FAMILY, POLYPEPTIDE F1-RELATED"/>
    <property type="match status" value="1"/>
</dbReference>
<proteinExistence type="inferred from homology"/>
<organism evidence="5 6">
    <name type="scientific">Esox lucius</name>
    <name type="common">Northern pike</name>
    <dbReference type="NCBI Taxonomy" id="8010"/>
    <lineage>
        <taxon>Eukaryota</taxon>
        <taxon>Metazoa</taxon>
        <taxon>Chordata</taxon>
        <taxon>Craniata</taxon>
        <taxon>Vertebrata</taxon>
        <taxon>Euteleostomi</taxon>
        <taxon>Actinopterygii</taxon>
        <taxon>Neopterygii</taxon>
        <taxon>Teleostei</taxon>
        <taxon>Protacanthopterygii</taxon>
        <taxon>Esociformes</taxon>
        <taxon>Esocidae</taxon>
        <taxon>Esox</taxon>
    </lineage>
</organism>
<keyword evidence="6" id="KW-1185">Reference proteome</keyword>
<feature type="chain" id="PRO_5044305069" description="UDP glucuronosyltransferase 5 family, polypeptide D1" evidence="4">
    <location>
        <begin position="32"/>
        <end position="227"/>
    </location>
</feature>
<evidence type="ECO:0000313" key="5">
    <source>
        <dbReference type="Ensembl" id="ENSELUP00000007999.3"/>
    </source>
</evidence>
<evidence type="ECO:0000256" key="4">
    <source>
        <dbReference type="SAM" id="SignalP"/>
    </source>
</evidence>